<dbReference type="GO" id="GO:0009736">
    <property type="term" value="P:cytokinin-activated signaling pathway"/>
    <property type="evidence" value="ECO:0007669"/>
    <property type="project" value="InterPro"/>
</dbReference>
<dbReference type="KEGG" id="eus:EUTSA_v10005676mg"/>
<evidence type="ECO:0000313" key="10">
    <source>
        <dbReference type="Proteomes" id="UP000030689"/>
    </source>
</evidence>
<dbReference type="EMBL" id="KI517748">
    <property type="protein sequence ID" value="ESQ31719.1"/>
    <property type="molecule type" value="Genomic_DNA"/>
</dbReference>
<keyword evidence="10" id="KW-1185">Reference proteome</keyword>
<dbReference type="SUPFAM" id="SSF52172">
    <property type="entry name" value="CheY-like"/>
    <property type="match status" value="1"/>
</dbReference>
<organism evidence="9 10">
    <name type="scientific">Eutrema salsugineum</name>
    <name type="common">Saltwater cress</name>
    <name type="synonym">Sisymbrium salsugineum</name>
    <dbReference type="NCBI Taxonomy" id="72664"/>
    <lineage>
        <taxon>Eukaryota</taxon>
        <taxon>Viridiplantae</taxon>
        <taxon>Streptophyta</taxon>
        <taxon>Embryophyta</taxon>
        <taxon>Tracheophyta</taxon>
        <taxon>Spermatophyta</taxon>
        <taxon>Magnoliopsida</taxon>
        <taxon>eudicotyledons</taxon>
        <taxon>Gunneridae</taxon>
        <taxon>Pentapetalae</taxon>
        <taxon>rosids</taxon>
        <taxon>malvids</taxon>
        <taxon>Brassicales</taxon>
        <taxon>Brassicaceae</taxon>
        <taxon>Eutremeae</taxon>
        <taxon>Eutrema</taxon>
    </lineage>
</organism>
<dbReference type="Gramene" id="ESQ31719">
    <property type="protein sequence ID" value="ESQ31719"/>
    <property type="gene ID" value="EUTSA_v10005676mg"/>
</dbReference>
<name>V4KKJ2_EUTSA</name>
<sequence length="141" mass="15974">MTANDSSEAVSTLRVQRNNIDLVITDYHMPGLNGVQLKKRIDEEFGNLPVIDMNNAIERETLSSGAMCFLRKPIKANDLNIIWKHALNYKMNGSSSKQIQKTNSTCNPYDGDSRPHAKSKIKWTRSLESLFYKAIQHIGVH</sequence>
<proteinExistence type="predicted"/>
<evidence type="ECO:0000256" key="1">
    <source>
        <dbReference type="ARBA" id="ARBA00004123"/>
    </source>
</evidence>
<gene>
    <name evidence="9" type="ORF">EUTSA_v10005676mg</name>
</gene>
<protein>
    <recommendedName>
        <fullName evidence="8">Response regulatory domain-containing protein</fullName>
    </recommendedName>
</protein>
<feature type="compositionally biased region" description="Polar residues" evidence="7">
    <location>
        <begin position="98"/>
        <end position="107"/>
    </location>
</feature>
<dbReference type="PROSITE" id="PS50110">
    <property type="entry name" value="RESPONSE_REGULATORY"/>
    <property type="match status" value="1"/>
</dbReference>
<dbReference type="AlphaFoldDB" id="V4KKJ2"/>
<dbReference type="InterPro" id="IPR011006">
    <property type="entry name" value="CheY-like_superfamily"/>
</dbReference>
<dbReference type="InterPro" id="IPR045279">
    <property type="entry name" value="ARR-like"/>
</dbReference>
<feature type="modified residue" description="4-aspartylphosphate" evidence="6">
    <location>
        <position position="26"/>
    </location>
</feature>
<evidence type="ECO:0000256" key="2">
    <source>
        <dbReference type="ARBA" id="ARBA00023012"/>
    </source>
</evidence>
<evidence type="ECO:0000256" key="3">
    <source>
        <dbReference type="ARBA" id="ARBA00023015"/>
    </source>
</evidence>
<feature type="domain" description="Response regulatory" evidence="8">
    <location>
        <begin position="1"/>
        <end position="87"/>
    </location>
</feature>
<feature type="non-terminal residue" evidence="9">
    <location>
        <position position="141"/>
    </location>
</feature>
<keyword evidence="2" id="KW-0902">Two-component regulatory system</keyword>
<keyword evidence="6" id="KW-0597">Phosphoprotein</keyword>
<evidence type="ECO:0000256" key="4">
    <source>
        <dbReference type="ARBA" id="ARBA00023163"/>
    </source>
</evidence>
<evidence type="ECO:0000256" key="5">
    <source>
        <dbReference type="ARBA" id="ARBA00023242"/>
    </source>
</evidence>
<reference evidence="9 10" key="1">
    <citation type="journal article" date="2013" name="Front. Plant Sci.">
        <title>The Reference Genome of the Halophytic Plant Eutrema salsugineum.</title>
        <authorList>
            <person name="Yang R."/>
            <person name="Jarvis D.E."/>
            <person name="Chen H."/>
            <person name="Beilstein M.A."/>
            <person name="Grimwood J."/>
            <person name="Jenkins J."/>
            <person name="Shu S."/>
            <person name="Prochnik S."/>
            <person name="Xin M."/>
            <person name="Ma C."/>
            <person name="Schmutz J."/>
            <person name="Wing R.A."/>
            <person name="Mitchell-Olds T."/>
            <person name="Schumaker K.S."/>
            <person name="Wang X."/>
        </authorList>
    </citation>
    <scope>NUCLEOTIDE SEQUENCE [LARGE SCALE GENOMIC DNA]</scope>
</reference>
<dbReference type="GO" id="GO:0005634">
    <property type="term" value="C:nucleus"/>
    <property type="evidence" value="ECO:0007669"/>
    <property type="project" value="UniProtKB-SubCell"/>
</dbReference>
<evidence type="ECO:0000313" key="9">
    <source>
        <dbReference type="EMBL" id="ESQ31719.1"/>
    </source>
</evidence>
<dbReference type="InterPro" id="IPR001789">
    <property type="entry name" value="Sig_transdc_resp-reg_receiver"/>
</dbReference>
<dbReference type="PANTHER" id="PTHR43874:SF19">
    <property type="entry name" value="RESPONSE REGULATOR 23-RELATED"/>
    <property type="match status" value="1"/>
</dbReference>
<dbReference type="eggNOG" id="KOG1601">
    <property type="taxonomic scope" value="Eukaryota"/>
</dbReference>
<keyword evidence="3" id="KW-0805">Transcription regulation</keyword>
<dbReference type="Pfam" id="PF00072">
    <property type="entry name" value="Response_reg"/>
    <property type="match status" value="1"/>
</dbReference>
<keyword evidence="5" id="KW-0539">Nucleus</keyword>
<dbReference type="STRING" id="72664.V4KKJ2"/>
<comment type="subcellular location">
    <subcellularLocation>
        <location evidence="1">Nucleus</location>
    </subcellularLocation>
</comment>
<dbReference type="Proteomes" id="UP000030689">
    <property type="component" value="Unassembled WGS sequence"/>
</dbReference>
<dbReference type="Gene3D" id="3.40.50.2300">
    <property type="match status" value="1"/>
</dbReference>
<accession>V4KKJ2</accession>
<evidence type="ECO:0000256" key="6">
    <source>
        <dbReference type="PROSITE-ProRule" id="PRU00169"/>
    </source>
</evidence>
<evidence type="ECO:0000259" key="8">
    <source>
        <dbReference type="PROSITE" id="PS50110"/>
    </source>
</evidence>
<feature type="region of interest" description="Disordered" evidence="7">
    <location>
        <begin position="98"/>
        <end position="117"/>
    </location>
</feature>
<evidence type="ECO:0000256" key="7">
    <source>
        <dbReference type="SAM" id="MobiDB-lite"/>
    </source>
</evidence>
<dbReference type="PANTHER" id="PTHR43874">
    <property type="entry name" value="TWO-COMPONENT RESPONSE REGULATOR"/>
    <property type="match status" value="1"/>
</dbReference>
<dbReference type="OMA" id="KPKLKWT"/>
<dbReference type="GO" id="GO:0000160">
    <property type="term" value="P:phosphorelay signal transduction system"/>
    <property type="evidence" value="ECO:0007669"/>
    <property type="project" value="UniProtKB-KW"/>
</dbReference>
<keyword evidence="4" id="KW-0804">Transcription</keyword>